<name>S4NUR3_9NEOP</name>
<reference evidence="1" key="1">
    <citation type="journal article" date="2013" name="BMC Genomics">
        <title>Unscrambling butterfly oogenesis.</title>
        <authorList>
            <person name="Carter J.M."/>
            <person name="Baker S.C."/>
            <person name="Pink R."/>
            <person name="Carter D.R."/>
            <person name="Collins A."/>
            <person name="Tomlin J."/>
            <person name="Gibbs M."/>
            <person name="Breuker C.J."/>
        </authorList>
    </citation>
    <scope>NUCLEOTIDE SEQUENCE</scope>
    <source>
        <tissue evidence="1">Ovary</tissue>
    </source>
</reference>
<reference evidence="1" key="2">
    <citation type="submission" date="2013-05" db="EMBL/GenBank/DDBJ databases">
        <authorList>
            <person name="Carter J.-M."/>
            <person name="Baker S.C."/>
            <person name="Pink R."/>
            <person name="Carter D.R.F."/>
            <person name="Collins A."/>
            <person name="Tomlin J."/>
            <person name="Gibbs M."/>
            <person name="Breuker C.J."/>
        </authorList>
    </citation>
    <scope>NUCLEOTIDE SEQUENCE</scope>
    <source>
        <tissue evidence="1">Ovary</tissue>
    </source>
</reference>
<organism evidence="1">
    <name type="scientific">Pararge aegeria</name>
    <name type="common">speckled wood butterfly</name>
    <dbReference type="NCBI Taxonomy" id="116150"/>
    <lineage>
        <taxon>Eukaryota</taxon>
        <taxon>Metazoa</taxon>
        <taxon>Ecdysozoa</taxon>
        <taxon>Arthropoda</taxon>
        <taxon>Hexapoda</taxon>
        <taxon>Insecta</taxon>
        <taxon>Pterygota</taxon>
        <taxon>Neoptera</taxon>
        <taxon>Endopterygota</taxon>
        <taxon>Lepidoptera</taxon>
        <taxon>Glossata</taxon>
        <taxon>Ditrysia</taxon>
        <taxon>Papilionoidea</taxon>
        <taxon>Nymphalidae</taxon>
        <taxon>Satyrinae</taxon>
        <taxon>Satyrini</taxon>
        <taxon>Parargina</taxon>
        <taxon>Pararge</taxon>
    </lineage>
</organism>
<accession>S4NUR3</accession>
<evidence type="ECO:0000313" key="1">
    <source>
        <dbReference type="EMBL" id="JAA79313.1"/>
    </source>
</evidence>
<sequence>MQCVPLQYSQRTKNLEGGNYAEWYFSHRIKNIQNPRLAVIVCSALCPQTAKTPRARHSHFTPAECC</sequence>
<protein>
    <submittedName>
        <fullName evidence="1">Uncharacterized protein</fullName>
    </submittedName>
</protein>
<dbReference type="AlphaFoldDB" id="S4NUR3"/>
<proteinExistence type="predicted"/>
<dbReference type="EMBL" id="GAIX01013247">
    <property type="protein sequence ID" value="JAA79313.1"/>
    <property type="molecule type" value="Transcribed_RNA"/>
</dbReference>